<comment type="function">
    <text evidence="8">Also involved in hydrogenase metallocenter assembly, probably by participating in the nickel insertion step. This function in hydrogenase biosynthesis requires chaperone activity and the presence of the metal-binding domain, but not PPIase activity.</text>
</comment>
<dbReference type="InterPro" id="IPR013766">
    <property type="entry name" value="Thioredoxin_domain"/>
</dbReference>
<protein>
    <recommendedName>
        <fullName evidence="9">peptidylprolyl isomerase</fullName>
        <ecNumber evidence="9">5.2.1.8</ecNumber>
    </recommendedName>
</protein>
<dbReference type="CDD" id="cd02947">
    <property type="entry name" value="TRX_family"/>
    <property type="match status" value="1"/>
</dbReference>
<name>A5G4S2_GEOUR</name>
<reference evidence="13 14" key="1">
    <citation type="submission" date="2007-05" db="EMBL/GenBank/DDBJ databases">
        <title>Complete sequence of Geobacter uraniireducens Rf4.</title>
        <authorList>
            <consortium name="US DOE Joint Genome Institute"/>
            <person name="Copeland A."/>
            <person name="Lucas S."/>
            <person name="Lapidus A."/>
            <person name="Barry K."/>
            <person name="Detter J.C."/>
            <person name="Glavina del Rio T."/>
            <person name="Hammon N."/>
            <person name="Israni S."/>
            <person name="Dalin E."/>
            <person name="Tice H."/>
            <person name="Pitluck S."/>
            <person name="Chertkov O."/>
            <person name="Brettin T."/>
            <person name="Bruce D."/>
            <person name="Han C."/>
            <person name="Schmutz J."/>
            <person name="Larimer F."/>
            <person name="Land M."/>
            <person name="Hauser L."/>
            <person name="Kyrpides N."/>
            <person name="Mikhailova N."/>
            <person name="Shelobolina E."/>
            <person name="Aklujkar M."/>
            <person name="Lovley D."/>
            <person name="Richardson P."/>
        </authorList>
    </citation>
    <scope>NUCLEOTIDE SEQUENCE [LARGE SCALE GENOMIC DNA]</scope>
    <source>
        <strain evidence="14">ATCC BAA-1134 / JCM 13001 / Rf4</strain>
    </source>
</reference>
<keyword evidence="10" id="KW-0732">Signal</keyword>
<dbReference type="EMBL" id="CP000698">
    <property type="protein sequence ID" value="ABQ26790.1"/>
    <property type="molecule type" value="Genomic_DNA"/>
</dbReference>
<evidence type="ECO:0000259" key="11">
    <source>
        <dbReference type="PROSITE" id="PS50059"/>
    </source>
</evidence>
<accession>A5G4S2</accession>
<evidence type="ECO:0000256" key="6">
    <source>
        <dbReference type="ARBA" id="ARBA00023186"/>
    </source>
</evidence>
<sequence>MNMNHCQRIISSHAVKRSLVILAAVSALAGCAGQPLKSAAVQETPPAAGTNQAASPEKANAALDEAVKSGRTTASIDLNETPGTVQKGDVVTVDYTVTDAAGKLLRTSRAAVANDPGQRLAPEEIIAGTPAAIPGLGEAVPGMAIGGKKSVKLPAEKAFGLSDPAKIFQFPTVKTISKTIRMPADEYVKQFGAFPVVGKELELAPYFKSRITAVSEKEATLEFLAKDGERFTEPYGEVQVRLDGEQISINIAPRIGAPLEVQGKRGTITAVDAASFTADFNHPLAGKDITLDLEVVSLVKASALGKHAITWLEDHDKGLSAAKENGTPAVLVLYAEWCGWCKKLFEESVQDPRVRLLSDRFVWLKVNSNKEQKFKAQYGQDGFPLIVVLDRDGREATRIDGFRDGEALSRELRAVTENLKI</sequence>
<dbReference type="InterPro" id="IPR046357">
    <property type="entry name" value="PPIase_dom_sf"/>
</dbReference>
<feature type="signal peptide" evidence="10">
    <location>
        <begin position="1"/>
        <end position="29"/>
    </location>
</feature>
<dbReference type="Pfam" id="PF00254">
    <property type="entry name" value="FKBP_C"/>
    <property type="match status" value="1"/>
</dbReference>
<feature type="chain" id="PRO_5002683234" description="peptidylprolyl isomerase" evidence="10">
    <location>
        <begin position="30"/>
        <end position="421"/>
    </location>
</feature>
<dbReference type="Pfam" id="PF13899">
    <property type="entry name" value="Thioredoxin_7"/>
    <property type="match status" value="1"/>
</dbReference>
<dbReference type="OrthoDB" id="9811036at2"/>
<organism evidence="13 14">
    <name type="scientific">Geotalea uraniireducens (strain Rf4)</name>
    <name type="common">Geobacter uraniireducens</name>
    <dbReference type="NCBI Taxonomy" id="351605"/>
    <lineage>
        <taxon>Bacteria</taxon>
        <taxon>Pseudomonadati</taxon>
        <taxon>Thermodesulfobacteriota</taxon>
        <taxon>Desulfuromonadia</taxon>
        <taxon>Geobacterales</taxon>
        <taxon>Geobacteraceae</taxon>
        <taxon>Geotalea</taxon>
    </lineage>
</organism>
<dbReference type="Gene3D" id="3.40.30.10">
    <property type="entry name" value="Glutaredoxin"/>
    <property type="match status" value="1"/>
</dbReference>
<evidence type="ECO:0000256" key="3">
    <source>
        <dbReference type="ARBA" id="ARBA00006577"/>
    </source>
</evidence>
<feature type="domain" description="PPIase FKBP-type" evidence="11">
    <location>
        <begin position="88"/>
        <end position="186"/>
    </location>
</feature>
<dbReference type="GO" id="GO:0003755">
    <property type="term" value="F:peptidyl-prolyl cis-trans isomerase activity"/>
    <property type="evidence" value="ECO:0007669"/>
    <property type="project" value="UniProtKB-KW"/>
</dbReference>
<evidence type="ECO:0000313" key="13">
    <source>
        <dbReference type="EMBL" id="ABQ26790.1"/>
    </source>
</evidence>
<dbReference type="STRING" id="351605.Gura_2613"/>
<comment type="similarity">
    <text evidence="3">Belongs to the FKBP-type PPIase family.</text>
</comment>
<evidence type="ECO:0000256" key="7">
    <source>
        <dbReference type="ARBA" id="ARBA00023235"/>
    </source>
</evidence>
<dbReference type="SUPFAM" id="SSF54534">
    <property type="entry name" value="FKBP-like"/>
    <property type="match status" value="2"/>
</dbReference>
<dbReference type="HOGENOM" id="CLU_677495_0_0_7"/>
<dbReference type="AlphaFoldDB" id="A5G4S2"/>
<evidence type="ECO:0000256" key="8">
    <source>
        <dbReference type="ARBA" id="ARBA00037071"/>
    </source>
</evidence>
<dbReference type="PANTHER" id="PTHR47861:SF3">
    <property type="entry name" value="FKBP-TYPE PEPTIDYL-PROLYL CIS-TRANS ISOMERASE SLYD"/>
    <property type="match status" value="1"/>
</dbReference>
<keyword evidence="6" id="KW-0143">Chaperone</keyword>
<keyword evidence="5 9" id="KW-0697">Rotamase</keyword>
<feature type="domain" description="Thioredoxin" evidence="12">
    <location>
        <begin position="287"/>
        <end position="420"/>
    </location>
</feature>
<dbReference type="GO" id="GO:0005737">
    <property type="term" value="C:cytoplasm"/>
    <property type="evidence" value="ECO:0007669"/>
    <property type="project" value="UniProtKB-SubCell"/>
</dbReference>
<evidence type="ECO:0000256" key="9">
    <source>
        <dbReference type="PROSITE-ProRule" id="PRU00277"/>
    </source>
</evidence>
<proteinExistence type="inferred from homology"/>
<evidence type="ECO:0000256" key="2">
    <source>
        <dbReference type="ARBA" id="ARBA00004496"/>
    </source>
</evidence>
<evidence type="ECO:0000313" key="14">
    <source>
        <dbReference type="Proteomes" id="UP000006695"/>
    </source>
</evidence>
<evidence type="ECO:0000256" key="4">
    <source>
        <dbReference type="ARBA" id="ARBA00022490"/>
    </source>
</evidence>
<dbReference type="InterPro" id="IPR036249">
    <property type="entry name" value="Thioredoxin-like_sf"/>
</dbReference>
<evidence type="ECO:0000256" key="5">
    <source>
        <dbReference type="ARBA" id="ARBA00023110"/>
    </source>
</evidence>
<dbReference type="PROSITE" id="PS50059">
    <property type="entry name" value="FKBP_PPIASE"/>
    <property type="match status" value="1"/>
</dbReference>
<evidence type="ECO:0000256" key="10">
    <source>
        <dbReference type="SAM" id="SignalP"/>
    </source>
</evidence>
<dbReference type="Proteomes" id="UP000006695">
    <property type="component" value="Chromosome"/>
</dbReference>
<gene>
    <name evidence="13" type="ordered locus">Gura_2613</name>
</gene>
<dbReference type="KEGG" id="gur:Gura_2613"/>
<evidence type="ECO:0000256" key="1">
    <source>
        <dbReference type="ARBA" id="ARBA00000971"/>
    </source>
</evidence>
<comment type="catalytic activity">
    <reaction evidence="1 9">
        <text>[protein]-peptidylproline (omega=180) = [protein]-peptidylproline (omega=0)</text>
        <dbReference type="Rhea" id="RHEA:16237"/>
        <dbReference type="Rhea" id="RHEA-COMP:10747"/>
        <dbReference type="Rhea" id="RHEA-COMP:10748"/>
        <dbReference type="ChEBI" id="CHEBI:83833"/>
        <dbReference type="ChEBI" id="CHEBI:83834"/>
        <dbReference type="EC" id="5.2.1.8"/>
    </reaction>
</comment>
<dbReference type="PROSITE" id="PS51352">
    <property type="entry name" value="THIOREDOXIN_2"/>
    <property type="match status" value="1"/>
</dbReference>
<dbReference type="PANTHER" id="PTHR47861">
    <property type="entry name" value="FKBP-TYPE PEPTIDYL-PROLYL CIS-TRANS ISOMERASE SLYD"/>
    <property type="match status" value="1"/>
</dbReference>
<comment type="subcellular location">
    <subcellularLocation>
        <location evidence="2">Cytoplasm</location>
    </subcellularLocation>
</comment>
<dbReference type="GO" id="GO:0042026">
    <property type="term" value="P:protein refolding"/>
    <property type="evidence" value="ECO:0007669"/>
    <property type="project" value="UniProtKB-ARBA"/>
</dbReference>
<evidence type="ECO:0000259" key="12">
    <source>
        <dbReference type="PROSITE" id="PS51352"/>
    </source>
</evidence>
<keyword evidence="14" id="KW-1185">Reference proteome</keyword>
<keyword evidence="4" id="KW-0963">Cytoplasm</keyword>
<keyword evidence="7 9" id="KW-0413">Isomerase</keyword>
<dbReference type="EC" id="5.2.1.8" evidence="9"/>
<dbReference type="SUPFAM" id="SSF52833">
    <property type="entry name" value="Thioredoxin-like"/>
    <property type="match status" value="1"/>
</dbReference>
<dbReference type="InterPro" id="IPR001179">
    <property type="entry name" value="PPIase_FKBP_dom"/>
</dbReference>
<dbReference type="Gene3D" id="3.10.50.40">
    <property type="match status" value="2"/>
</dbReference>